<evidence type="ECO:0000313" key="2">
    <source>
        <dbReference type="EMBL" id="KGJ90122.1"/>
    </source>
</evidence>
<accession>A0A099KJL5</accession>
<dbReference type="EMBL" id="JQED01000037">
    <property type="protein sequence ID" value="KGJ90122.1"/>
    <property type="molecule type" value="Genomic_DNA"/>
</dbReference>
<reference evidence="2 3" key="1">
    <citation type="submission" date="2014-08" db="EMBL/GenBank/DDBJ databases">
        <title>Genomic and Phenotypic Diversity of Colwellia psychrerythraea strains from Disparate Marine Basins.</title>
        <authorList>
            <person name="Techtmann S.M."/>
            <person name="Stelling S.C."/>
            <person name="Utturkar S.M."/>
            <person name="Alshibli N."/>
            <person name="Harris A."/>
            <person name="Brown S.D."/>
            <person name="Hazen T.C."/>
        </authorList>
    </citation>
    <scope>NUCLEOTIDE SEQUENCE [LARGE SCALE GENOMIC DNA]</scope>
    <source>
        <strain evidence="2 3">ND2E</strain>
    </source>
</reference>
<dbReference type="PATRIC" id="fig|28229.4.peg.2830"/>
<proteinExistence type="predicted"/>
<evidence type="ECO:0000256" key="1">
    <source>
        <dbReference type="SAM" id="Phobius"/>
    </source>
</evidence>
<dbReference type="OrthoDB" id="7057678at2"/>
<organism evidence="2 3">
    <name type="scientific">Colwellia psychrerythraea</name>
    <name type="common">Vibrio psychroerythus</name>
    <dbReference type="NCBI Taxonomy" id="28229"/>
    <lineage>
        <taxon>Bacteria</taxon>
        <taxon>Pseudomonadati</taxon>
        <taxon>Pseudomonadota</taxon>
        <taxon>Gammaproteobacteria</taxon>
        <taxon>Alteromonadales</taxon>
        <taxon>Colwelliaceae</taxon>
        <taxon>Colwellia</taxon>
    </lineage>
</organism>
<feature type="transmembrane region" description="Helical" evidence="1">
    <location>
        <begin position="63"/>
        <end position="83"/>
    </location>
</feature>
<evidence type="ECO:0000313" key="3">
    <source>
        <dbReference type="Proteomes" id="UP000029843"/>
    </source>
</evidence>
<keyword evidence="1" id="KW-1133">Transmembrane helix</keyword>
<feature type="transmembrane region" description="Helical" evidence="1">
    <location>
        <begin position="27"/>
        <end position="51"/>
    </location>
</feature>
<dbReference type="Proteomes" id="UP000029843">
    <property type="component" value="Unassembled WGS sequence"/>
</dbReference>
<gene>
    <name evidence="2" type="ORF">ND2E_3678</name>
</gene>
<keyword evidence="1" id="KW-0472">Membrane</keyword>
<protein>
    <submittedName>
        <fullName evidence="2">Uncharacterized protein</fullName>
    </submittedName>
</protein>
<name>A0A099KJL5_COLPS</name>
<dbReference type="AlphaFoldDB" id="A0A099KJL5"/>
<dbReference type="RefSeq" id="WP_033094504.1">
    <property type="nucleotide sequence ID" value="NZ_JQED01000037.1"/>
</dbReference>
<sequence>MVHQQINFEQPEEELDSTSSNFKIPGLLKFVITLFSSVLIIACICLTYKYIEAPKQHVSPKELGLNSIFLFSIVALFVVWIPWDKMGIRISKIGGIEFKEIVQEQASEHAEELSYLEDRIESLEAYIRKDDGITELTERFQEPLLREQLIKFLTKYNKWAFSPSRIKAWGSQQQGFSDLSSYEHPFIRSTLQKMVSERLLETRISKKGNTLYRIAVS</sequence>
<keyword evidence="1" id="KW-0812">Transmembrane</keyword>
<comment type="caution">
    <text evidence="2">The sequence shown here is derived from an EMBL/GenBank/DDBJ whole genome shotgun (WGS) entry which is preliminary data.</text>
</comment>